<feature type="transmembrane region" description="Helical" evidence="2">
    <location>
        <begin position="950"/>
        <end position="974"/>
    </location>
</feature>
<dbReference type="Proteomes" id="UP000011704">
    <property type="component" value="Unassembled WGS sequence"/>
</dbReference>
<dbReference type="GO" id="GO:0005886">
    <property type="term" value="C:plasma membrane"/>
    <property type="evidence" value="ECO:0007669"/>
    <property type="project" value="TreeGrafter"/>
</dbReference>
<feature type="transmembrane region" description="Helical" evidence="2">
    <location>
        <begin position="892"/>
        <end position="911"/>
    </location>
</feature>
<evidence type="ECO:0000256" key="2">
    <source>
        <dbReference type="SAM" id="Phobius"/>
    </source>
</evidence>
<gene>
    <name evidence="3" type="ORF">NITGR_610036</name>
</gene>
<feature type="transmembrane region" description="Helical" evidence="2">
    <location>
        <begin position="338"/>
        <end position="358"/>
    </location>
</feature>
<dbReference type="InterPro" id="IPR027463">
    <property type="entry name" value="AcrB_DN_DC_subdom"/>
</dbReference>
<keyword evidence="4" id="KW-1185">Reference proteome</keyword>
<dbReference type="STRING" id="1266370.NITGR_610036"/>
<feature type="transmembrane region" description="Helical" evidence="2">
    <location>
        <begin position="544"/>
        <end position="562"/>
    </location>
</feature>
<dbReference type="PANTHER" id="PTHR32063">
    <property type="match status" value="1"/>
</dbReference>
<sequence length="1086" mass="120697">MKLVEQSLRYGVTVAVGVILILMFGIMSLLRIPVQLIPEISEPELSIRTTWPGASPEEIEREIIDEQETQLKSIVGLVEMESTAKTGVAEVYLTFQVGTNLQMALVRTANALDQVETYPEDVDQPIIKTSNISDRPIGWFVLQPLPGKEKEINVYDYRDFAEDVIQTRFQRVPGISDSEVYGGSPLELQVVFDPEALAERGITIFQLREELRKKNRNISGGDFDEGKRRYIVRTTGEFQSEEEVENTILTHVNGTPVYVKDVAEVRLAHDELRDYVRHNGLPGISLNARREIGSNILQVMGELKAVVKDLNDNVLNPMGMHLHQTADKTEYISRSIDMVMFNLVVGGTFAIIILLVFLRSFFSTLVVAVAIPISVIGSFLVVTLMGKTINVIMLAGMAFAVGMVVDASIIVLENIYRHRQKGKDTFDAAHDGAREVWGAIFASTLTTLAVFIPILFIEEEVGQLFQDIAVAISAAVTLSMIVSILVIPALSRKLLNFENIHASSNSRFISSFRNLFGIVPLASRFNEGVVRILRFIFQSKLRQVVVILVLTAVPAYLAWLMLPKTEYLPEGDQNVIIGMMIPPQGYNIQEMTRIGNEMEQNYAPYWQVEPGSPEEAQLKGPAVRNFLFIGSRGRLFTVVKAKDPERAKDLIPVLREELKKVPGMIAVSKQLSLFSSAFTGSRGIEMNITGPDLVRITEIARNSFFKVQEIMPEAQIRPNPGIELGQPQIQIRPRWKQAAEMGVDASELGYSVAALVDGVFADEVYLDADKVATPYLPRDGIDLILMSRDMELRKTQDIPNLIIRTPLGQAVPLNSITDMVETVSTETIRHFERQRAVTLEITPPMTIALEDAIAMVKEKIIQPLRDQGILTAGYSITLTGNADKLEKTREAMGGNFLLALVITYLLLAVLFQHWGFPLIIMLSVPMAAVGGVFGLWALNKFILQPLDVLTMLGFIILIGVVVNNAILIIYQALLHIREDGMHYRDAILESVSNRIRPIFMSTFTSIFGLMPLVVFPGAGSEIYRGIGVVILSGLFFSALFTLFLIPSLMNLSSSISQGEPPEPMETETRVRPQTTKAAPQPTPTRM</sequence>
<dbReference type="Gene3D" id="3.30.70.1320">
    <property type="entry name" value="Multidrug efflux transporter AcrB pore domain like"/>
    <property type="match status" value="1"/>
</dbReference>
<dbReference type="Gene3D" id="3.30.2090.10">
    <property type="entry name" value="Multidrug efflux transporter AcrB TolC docking domain, DN and DC subdomains"/>
    <property type="match status" value="2"/>
</dbReference>
<proteinExistence type="predicted"/>
<dbReference type="PRINTS" id="PR00702">
    <property type="entry name" value="ACRIFLAVINRP"/>
</dbReference>
<dbReference type="Gene3D" id="3.30.70.1430">
    <property type="entry name" value="Multidrug efflux transporter AcrB pore domain"/>
    <property type="match status" value="2"/>
</dbReference>
<dbReference type="SUPFAM" id="SSF82714">
    <property type="entry name" value="Multidrug efflux transporter AcrB TolC docking domain, DN and DC subdomains"/>
    <property type="match status" value="2"/>
</dbReference>
<feature type="region of interest" description="Disordered" evidence="1">
    <location>
        <begin position="1056"/>
        <end position="1086"/>
    </location>
</feature>
<dbReference type="Pfam" id="PF00873">
    <property type="entry name" value="ACR_tran"/>
    <property type="match status" value="1"/>
</dbReference>
<feature type="transmembrane region" description="Helical" evidence="2">
    <location>
        <begin position="995"/>
        <end position="1016"/>
    </location>
</feature>
<dbReference type="InParanoid" id="M1ZD06"/>
<dbReference type="SUPFAM" id="SSF82866">
    <property type="entry name" value="Multidrug efflux transporter AcrB transmembrane domain"/>
    <property type="match status" value="2"/>
</dbReference>
<dbReference type="SUPFAM" id="SSF82693">
    <property type="entry name" value="Multidrug efflux transporter AcrB pore domain, PN1, PN2, PC1 and PC2 subdomains"/>
    <property type="match status" value="2"/>
</dbReference>
<dbReference type="Gene3D" id="1.20.1640.10">
    <property type="entry name" value="Multidrug efflux transporter AcrB transmembrane domain"/>
    <property type="match status" value="2"/>
</dbReference>
<feature type="transmembrane region" description="Helical" evidence="2">
    <location>
        <begin position="365"/>
        <end position="385"/>
    </location>
</feature>
<comment type="caution">
    <text evidence="3">The sequence shown here is derived from an EMBL/GenBank/DDBJ whole genome shotgun (WGS) entry which is preliminary data.</text>
</comment>
<feature type="transmembrane region" description="Helical" evidence="2">
    <location>
        <begin position="1022"/>
        <end position="1045"/>
    </location>
</feature>
<evidence type="ECO:0000313" key="4">
    <source>
        <dbReference type="Proteomes" id="UP000011704"/>
    </source>
</evidence>
<dbReference type="Gene3D" id="3.30.70.1440">
    <property type="entry name" value="Multidrug efflux transporter AcrB pore domain"/>
    <property type="match status" value="1"/>
</dbReference>
<dbReference type="AlphaFoldDB" id="M1ZD06"/>
<feature type="transmembrane region" description="Helical" evidence="2">
    <location>
        <begin position="468"/>
        <end position="490"/>
    </location>
</feature>
<feature type="transmembrane region" description="Helical" evidence="2">
    <location>
        <begin position="436"/>
        <end position="456"/>
    </location>
</feature>
<name>M1ZD06_NITG3</name>
<feature type="compositionally biased region" description="Low complexity" evidence="1">
    <location>
        <begin position="1072"/>
        <end position="1086"/>
    </location>
</feature>
<accession>M1ZD06</accession>
<dbReference type="InterPro" id="IPR001036">
    <property type="entry name" value="Acrflvin-R"/>
</dbReference>
<dbReference type="EMBL" id="CAQJ01000068">
    <property type="protein sequence ID" value="CCQ91278.1"/>
    <property type="molecule type" value="Genomic_DNA"/>
</dbReference>
<feature type="transmembrane region" description="Helical" evidence="2">
    <location>
        <begin position="12"/>
        <end position="30"/>
    </location>
</feature>
<organism evidence="3 4">
    <name type="scientific">Nitrospina gracilis (strain 3/211)</name>
    <dbReference type="NCBI Taxonomy" id="1266370"/>
    <lineage>
        <taxon>Bacteria</taxon>
        <taxon>Pseudomonadati</taxon>
        <taxon>Nitrospinota/Tectimicrobiota group</taxon>
        <taxon>Nitrospinota</taxon>
        <taxon>Nitrospinia</taxon>
        <taxon>Nitrospinales</taxon>
        <taxon>Nitrospinaceae</taxon>
        <taxon>Nitrospina</taxon>
    </lineage>
</organism>
<dbReference type="GO" id="GO:0042910">
    <property type="term" value="F:xenobiotic transmembrane transporter activity"/>
    <property type="evidence" value="ECO:0007669"/>
    <property type="project" value="TreeGrafter"/>
</dbReference>
<dbReference type="HOGENOM" id="CLU_002755_1_2_0"/>
<dbReference type="PANTHER" id="PTHR32063:SF0">
    <property type="entry name" value="SWARMING MOTILITY PROTEIN SWRC"/>
    <property type="match status" value="1"/>
</dbReference>
<dbReference type="RefSeq" id="WP_005009774.1">
    <property type="nucleotide sequence ID" value="NZ_HG422173.1"/>
</dbReference>
<protein>
    <submittedName>
        <fullName evidence="3">Multidrug efflux pump, putative Acriflavin resistance protein D</fullName>
    </submittedName>
</protein>
<reference evidence="3 4" key="1">
    <citation type="journal article" date="2013" name="Front. Microbiol.">
        <title>The genome of Nitrospina gracilis illuminates the metabolism and evolution of the major marine nitrite oxidizer.</title>
        <authorList>
            <person name="Luecker S."/>
            <person name="Nowka B."/>
            <person name="Rattei T."/>
            <person name="Spieck E."/>
            <person name="and Daims H."/>
        </authorList>
    </citation>
    <scope>NUCLEOTIDE SEQUENCE [LARGE SCALE GENOMIC DNA]</scope>
    <source>
        <strain evidence="3 4">3/211</strain>
    </source>
</reference>
<dbReference type="OrthoDB" id="9757904at2"/>
<keyword evidence="2" id="KW-0472">Membrane</keyword>
<keyword evidence="2" id="KW-0812">Transmembrane</keyword>
<evidence type="ECO:0000313" key="3">
    <source>
        <dbReference type="EMBL" id="CCQ91278.1"/>
    </source>
</evidence>
<keyword evidence="2" id="KW-1133">Transmembrane helix</keyword>
<evidence type="ECO:0000256" key="1">
    <source>
        <dbReference type="SAM" id="MobiDB-lite"/>
    </source>
</evidence>
<feature type="transmembrane region" description="Helical" evidence="2">
    <location>
        <begin position="918"/>
        <end position="938"/>
    </location>
</feature>
<feature type="transmembrane region" description="Helical" evidence="2">
    <location>
        <begin position="391"/>
        <end position="415"/>
    </location>
</feature>